<dbReference type="Pfam" id="PF13391">
    <property type="entry name" value="HNH_2"/>
    <property type="match status" value="1"/>
</dbReference>
<dbReference type="STRING" id="410332.SAMN04488550_1414"/>
<feature type="domain" description="HNH nuclease" evidence="1">
    <location>
        <begin position="171"/>
        <end position="220"/>
    </location>
</feature>
<dbReference type="AlphaFoldDB" id="M3VC30"/>
<protein>
    <recommendedName>
        <fullName evidence="1">HNH nuclease domain-containing protein</fullName>
    </recommendedName>
</protein>
<gene>
    <name evidence="2" type="ORF">GM1_031_00510</name>
</gene>
<sequence>MASWIFTIKGEHPEHWGYAADSGFWDIVNRKDVKAGDDIFFWQGKGSLVSWTVASDDAIDIVDSMPPAQWNDRPYVRRIPIDIVSEEPIVDISWTDLAENTGITAKPLNGQIRVPTDAEEYLRALFKPESEDSATAAGYPDTRTKISALIHRRRGQQRFRQSLLDAYDRTCAVTGSRVEDVLEAAHIRPYRGSHSHRVSNGILLRSDIHTLFDLNLLTVDEQHVVRLHPDLLDSEYGQYDGLPLRLPKSRAARPAKDNLRVHNCECSWFH</sequence>
<proteinExistence type="predicted"/>
<organism evidence="2 3">
    <name type="scientific">Gordonia malaquae NBRC 108250</name>
    <dbReference type="NCBI Taxonomy" id="1223542"/>
    <lineage>
        <taxon>Bacteria</taxon>
        <taxon>Bacillati</taxon>
        <taxon>Actinomycetota</taxon>
        <taxon>Actinomycetes</taxon>
        <taxon>Mycobacteriales</taxon>
        <taxon>Gordoniaceae</taxon>
        <taxon>Gordonia</taxon>
    </lineage>
</organism>
<dbReference type="eggNOG" id="COG3440">
    <property type="taxonomic scope" value="Bacteria"/>
</dbReference>
<name>M3VC30_GORML</name>
<reference evidence="2 3" key="1">
    <citation type="submission" date="2013-02" db="EMBL/GenBank/DDBJ databases">
        <title>Whole genome shotgun sequence of Gordonia malaquae NBRC 108250.</title>
        <authorList>
            <person name="Yoshida I."/>
            <person name="Hosoyama A."/>
            <person name="Tsuchikane K."/>
            <person name="Ando Y."/>
            <person name="Baba S."/>
            <person name="Ohji S."/>
            <person name="Hamada M."/>
            <person name="Tamura T."/>
            <person name="Yamazoe A."/>
            <person name="Yamazaki S."/>
            <person name="Fujita N."/>
        </authorList>
    </citation>
    <scope>NUCLEOTIDE SEQUENCE [LARGE SCALE GENOMIC DNA]</scope>
    <source>
        <strain evidence="2 3">NBRC 108250</strain>
    </source>
</reference>
<dbReference type="RefSeq" id="WP_008380952.1">
    <property type="nucleotide sequence ID" value="NZ_BAOP01000031.1"/>
</dbReference>
<accession>M3VC30</accession>
<comment type="caution">
    <text evidence="2">The sequence shown here is derived from an EMBL/GenBank/DDBJ whole genome shotgun (WGS) entry which is preliminary data.</text>
</comment>
<dbReference type="Proteomes" id="UP000035009">
    <property type="component" value="Unassembled WGS sequence"/>
</dbReference>
<evidence type="ECO:0000313" key="3">
    <source>
        <dbReference type="Proteomes" id="UP000035009"/>
    </source>
</evidence>
<dbReference type="EMBL" id="BAOP01000031">
    <property type="protein sequence ID" value="GAC81298.1"/>
    <property type="molecule type" value="Genomic_DNA"/>
</dbReference>
<evidence type="ECO:0000313" key="2">
    <source>
        <dbReference type="EMBL" id="GAC81298.1"/>
    </source>
</evidence>
<evidence type="ECO:0000259" key="1">
    <source>
        <dbReference type="Pfam" id="PF13391"/>
    </source>
</evidence>
<dbReference type="InterPro" id="IPR003615">
    <property type="entry name" value="HNH_nuc"/>
</dbReference>
<keyword evidence="3" id="KW-1185">Reference proteome</keyword>